<dbReference type="GeneID" id="25731546"/>
<accession>A0A0D2LQC5</accession>
<reference evidence="5 6" key="1">
    <citation type="journal article" date="2013" name="BMC Genomics">
        <title>Reconstruction of the lipid metabolism for the microalga Monoraphidium neglectum from its genome sequence reveals characteristics suitable for biofuel production.</title>
        <authorList>
            <person name="Bogen C."/>
            <person name="Al-Dilaimi A."/>
            <person name="Albersmeier A."/>
            <person name="Wichmann J."/>
            <person name="Grundmann M."/>
            <person name="Rupp O."/>
            <person name="Lauersen K.J."/>
            <person name="Blifernez-Klassen O."/>
            <person name="Kalinowski J."/>
            <person name="Goesmann A."/>
            <person name="Mussgnug J.H."/>
            <person name="Kruse O."/>
        </authorList>
    </citation>
    <scope>NUCLEOTIDE SEQUENCE [LARGE SCALE GENOMIC DNA]</scope>
    <source>
        <strain evidence="5 6">SAG 48.87</strain>
    </source>
</reference>
<dbReference type="SUPFAM" id="SSF55021">
    <property type="entry name" value="ACT-like"/>
    <property type="match status" value="1"/>
</dbReference>
<sequence>MALLLRTLESVQRTPSTLSFAQYREAESQNYKQSSVTSDGELLDVLTLELRVHPPNVLIDNETYDDRTIITVDSANRPGTLVEVVQCLTELALNVKRARISSDGGWFVDEFHVVEANGRKVRHGTAQGKGPLLPA</sequence>
<evidence type="ECO:0000256" key="3">
    <source>
        <dbReference type="ARBA" id="ARBA00023242"/>
    </source>
</evidence>
<dbReference type="RefSeq" id="XP_013892959.1">
    <property type="nucleotide sequence ID" value="XM_014037505.1"/>
</dbReference>
<dbReference type="Proteomes" id="UP000054498">
    <property type="component" value="Unassembled WGS sequence"/>
</dbReference>
<evidence type="ECO:0000256" key="2">
    <source>
        <dbReference type="ARBA" id="ARBA00022737"/>
    </source>
</evidence>
<keyword evidence="6" id="KW-1185">Reference proteome</keyword>
<dbReference type="InterPro" id="IPR054502">
    <property type="entry name" value="bHLH-TF_ACT-like_plant"/>
</dbReference>
<name>A0A0D2LQC5_9CHLO</name>
<dbReference type="InterPro" id="IPR002912">
    <property type="entry name" value="ACT_dom"/>
</dbReference>
<dbReference type="PANTHER" id="PTHR31096">
    <property type="entry name" value="ACT DOMAIN-CONTAINING PROTEIN ACR4-RELATED"/>
    <property type="match status" value="1"/>
</dbReference>
<dbReference type="PANTHER" id="PTHR31096:SF22">
    <property type="entry name" value="ACT DOMAIN-CONTAINING PROTEIN ACR4"/>
    <property type="match status" value="1"/>
</dbReference>
<dbReference type="AlphaFoldDB" id="A0A0D2LQC5"/>
<dbReference type="InterPro" id="IPR045865">
    <property type="entry name" value="ACT-like_dom_sf"/>
</dbReference>
<comment type="subcellular location">
    <subcellularLocation>
        <location evidence="1">Nucleus</location>
    </subcellularLocation>
</comment>
<dbReference type="KEGG" id="mng:MNEG_14025"/>
<evidence type="ECO:0000256" key="1">
    <source>
        <dbReference type="ARBA" id="ARBA00004123"/>
    </source>
</evidence>
<protein>
    <recommendedName>
        <fullName evidence="4">ACT domain-containing protein</fullName>
    </recommendedName>
</protein>
<evidence type="ECO:0000259" key="4">
    <source>
        <dbReference type="PROSITE" id="PS51671"/>
    </source>
</evidence>
<evidence type="ECO:0000313" key="6">
    <source>
        <dbReference type="Proteomes" id="UP000054498"/>
    </source>
</evidence>
<dbReference type="InterPro" id="IPR040217">
    <property type="entry name" value="ACR1-12"/>
</dbReference>
<proteinExistence type="predicted"/>
<dbReference type="Pfam" id="PF22754">
    <property type="entry name" value="bHLH-TF_ACT-like_plant"/>
    <property type="match status" value="1"/>
</dbReference>
<keyword evidence="2" id="KW-0677">Repeat</keyword>
<dbReference type="PROSITE" id="PS51671">
    <property type="entry name" value="ACT"/>
    <property type="match status" value="1"/>
</dbReference>
<evidence type="ECO:0000313" key="5">
    <source>
        <dbReference type="EMBL" id="KIY93939.1"/>
    </source>
</evidence>
<gene>
    <name evidence="5" type="ORF">MNEG_14025</name>
</gene>
<keyword evidence="3" id="KW-0539">Nucleus</keyword>
<organism evidence="5 6">
    <name type="scientific">Monoraphidium neglectum</name>
    <dbReference type="NCBI Taxonomy" id="145388"/>
    <lineage>
        <taxon>Eukaryota</taxon>
        <taxon>Viridiplantae</taxon>
        <taxon>Chlorophyta</taxon>
        <taxon>core chlorophytes</taxon>
        <taxon>Chlorophyceae</taxon>
        <taxon>CS clade</taxon>
        <taxon>Sphaeropleales</taxon>
        <taxon>Selenastraceae</taxon>
        <taxon>Monoraphidium</taxon>
    </lineage>
</organism>
<dbReference type="OrthoDB" id="534361at2759"/>
<dbReference type="EMBL" id="KK104423">
    <property type="protein sequence ID" value="KIY93939.1"/>
    <property type="molecule type" value="Genomic_DNA"/>
</dbReference>
<feature type="domain" description="ACT" evidence="4">
    <location>
        <begin position="69"/>
        <end position="135"/>
    </location>
</feature>